<keyword evidence="3" id="KW-1185">Reference proteome</keyword>
<dbReference type="InterPro" id="IPR050639">
    <property type="entry name" value="SSR_resolvase"/>
</dbReference>
<dbReference type="PANTHER" id="PTHR30461">
    <property type="entry name" value="DNA-INVERTASE FROM LAMBDOID PROPHAGE"/>
    <property type="match status" value="1"/>
</dbReference>
<dbReference type="Proteomes" id="UP000007652">
    <property type="component" value="Unassembled WGS sequence"/>
</dbReference>
<dbReference type="SUPFAM" id="SSF53041">
    <property type="entry name" value="Resolvase-like"/>
    <property type="match status" value="1"/>
</dbReference>
<evidence type="ECO:0000259" key="1">
    <source>
        <dbReference type="PROSITE" id="PS51736"/>
    </source>
</evidence>
<sequence length="448" mass="51939">MNKINVINEEIIKNPEKYAAIYARVSSVKDNNSIKSQIEKAKEKINKENLLLYAIYVDHVSGRTTPPPDRKGFGKLIEDAKAGKFKTVVAYRHDRLVRNLKDWIDLKNLFKKLGIKILFSEETEYVSDNTTQGDFLENLLVMIAELEPNNINERVSKGRDFRRNQGVYNAAKNVPFGYERIEYVDSTNQDNIKTKYKKKTLEALFVKYMYEKYKNLINSNKSKIGYLITAFENFMEVIFQNLDTQKIYNLDSLSNEPYEKNILNEIKTEYLTGNNLDLIKNKLEAIKNHLSNHALVLSLLKNPIYSGYMLKDAKNTNKGIKCSGNNVEIDWDAFINVKNVEKIIEDDDTFQTVYCNIMASKINDDFDEDYLFKGKIYCSSCYKKLYLTDNILTCLNKCNAYIKTNLIESILEIIIDDVLKSSDDGFHKFKNVITNKISEIDKEINKKE</sequence>
<dbReference type="OrthoDB" id="9781670at2"/>
<evidence type="ECO:0000313" key="2">
    <source>
        <dbReference type="EMBL" id="CCJ33517.1"/>
    </source>
</evidence>
<dbReference type="SMART" id="SM00857">
    <property type="entry name" value="Resolvase"/>
    <property type="match status" value="1"/>
</dbReference>
<name>I7LJ87_9CLOT</name>
<proteinExistence type="predicted"/>
<dbReference type="AlphaFoldDB" id="I7LJ87"/>
<gene>
    <name evidence="2" type="ORF">CAAU_1433</name>
</gene>
<dbReference type="CDD" id="cd00338">
    <property type="entry name" value="Ser_Recombinase"/>
    <property type="match status" value="1"/>
</dbReference>
<dbReference type="GO" id="GO:0000150">
    <property type="term" value="F:DNA strand exchange activity"/>
    <property type="evidence" value="ECO:0007669"/>
    <property type="project" value="InterPro"/>
</dbReference>
<dbReference type="PROSITE" id="PS51736">
    <property type="entry name" value="RECOMBINASES_3"/>
    <property type="match status" value="1"/>
</dbReference>
<dbReference type="InterPro" id="IPR006119">
    <property type="entry name" value="Resolv_N"/>
</dbReference>
<dbReference type="PANTHER" id="PTHR30461:SF23">
    <property type="entry name" value="DNA RECOMBINASE-RELATED"/>
    <property type="match status" value="1"/>
</dbReference>
<dbReference type="STRING" id="857293.CAAU_1433"/>
<reference evidence="2 3" key="1">
    <citation type="journal article" date="2011" name="J. Bacteriol.">
        <title>Draft genome sequence of Caloramator australicus strain RC3T, a thermoanaerobe from the Great Artesian Basin of Australia.</title>
        <authorList>
            <person name="Ogg C.D."/>
            <person name="Patel B.K.C."/>
        </authorList>
    </citation>
    <scope>NUCLEOTIDE SEQUENCE [LARGE SCALE GENOMIC DNA]</scope>
    <source>
        <strain evidence="2 3">RC3</strain>
    </source>
</reference>
<dbReference type="GO" id="GO:0003677">
    <property type="term" value="F:DNA binding"/>
    <property type="evidence" value="ECO:0007669"/>
    <property type="project" value="InterPro"/>
</dbReference>
<dbReference type="Pfam" id="PF00239">
    <property type="entry name" value="Resolvase"/>
    <property type="match status" value="1"/>
</dbReference>
<accession>I7LJ87</accession>
<organism evidence="2 3">
    <name type="scientific">Caloramator australicus RC3</name>
    <dbReference type="NCBI Taxonomy" id="857293"/>
    <lineage>
        <taxon>Bacteria</taxon>
        <taxon>Bacillati</taxon>
        <taxon>Bacillota</taxon>
        <taxon>Clostridia</taxon>
        <taxon>Eubacteriales</taxon>
        <taxon>Clostridiaceae</taxon>
        <taxon>Caloramator</taxon>
    </lineage>
</organism>
<dbReference type="RefSeq" id="WP_008908783.1">
    <property type="nucleotide sequence ID" value="NZ_CAKP01000079.1"/>
</dbReference>
<protein>
    <submittedName>
        <fullName evidence="2">Putative resolvase</fullName>
    </submittedName>
</protein>
<evidence type="ECO:0000313" key="3">
    <source>
        <dbReference type="Proteomes" id="UP000007652"/>
    </source>
</evidence>
<feature type="domain" description="Resolvase/invertase-type recombinase catalytic" evidence="1">
    <location>
        <begin position="18"/>
        <end position="166"/>
    </location>
</feature>
<dbReference type="Gene3D" id="3.40.50.1390">
    <property type="entry name" value="Resolvase, N-terminal catalytic domain"/>
    <property type="match status" value="1"/>
</dbReference>
<dbReference type="eggNOG" id="COG1961">
    <property type="taxonomic scope" value="Bacteria"/>
</dbReference>
<comment type="caution">
    <text evidence="2">The sequence shown here is derived from an EMBL/GenBank/DDBJ whole genome shotgun (WGS) entry which is preliminary data.</text>
</comment>
<dbReference type="EMBL" id="CAKP01000079">
    <property type="protein sequence ID" value="CCJ33517.1"/>
    <property type="molecule type" value="Genomic_DNA"/>
</dbReference>
<dbReference type="InterPro" id="IPR036162">
    <property type="entry name" value="Resolvase-like_N_sf"/>
</dbReference>